<dbReference type="EC" id="2.4.2.17" evidence="6 18"/>
<evidence type="ECO:0000256" key="6">
    <source>
        <dbReference type="ARBA" id="ARBA00011946"/>
    </source>
</evidence>
<dbReference type="FunFam" id="3.30.70.120:FF:000002">
    <property type="entry name" value="ATP phosphoribosyltransferase"/>
    <property type="match status" value="1"/>
</dbReference>
<dbReference type="InterPro" id="IPR020621">
    <property type="entry name" value="ATP-PRT_HisG_long"/>
</dbReference>
<dbReference type="InterPro" id="IPR015867">
    <property type="entry name" value="N-reg_PII/ATP_PRibTrfase_C"/>
</dbReference>
<dbReference type="NCBIfam" id="TIGR03455">
    <property type="entry name" value="HisG_C-term"/>
    <property type="match status" value="1"/>
</dbReference>
<dbReference type="AlphaFoldDB" id="A0AAU7BW65"/>
<dbReference type="GO" id="GO:0000105">
    <property type="term" value="P:L-histidine biosynthetic process"/>
    <property type="evidence" value="ECO:0007669"/>
    <property type="project" value="UniProtKB-UniRule"/>
</dbReference>
<dbReference type="Pfam" id="PF08029">
    <property type="entry name" value="HisG_C"/>
    <property type="match status" value="1"/>
</dbReference>
<sequence>MSKLKIAVQKSGRLNEDSMRLLKDIGISIDNGKDQLKASAQNFPLEVFYLRNGDIPQYLRDGVVDVAIIGENVLIEKGNDIEYVEKLGFSKCRVSVAIPKSANYKGIQDLGGKQIATSYPNTVNQFLKKNSINAGLHIINGSVEIAPSIGLADAIVDIVSSGSTLFKNNLKEEEVILKSEAVLAVSPKISDENKKILNKIQFRIQAVLKGRDSKYVLLNAPNDKLQDIIKMLPGMKSPTVLPLAEEGWSSVHTVINKNQFWEIIDELKLKGAQGILVCPIEKMVI</sequence>
<evidence type="ECO:0000256" key="17">
    <source>
        <dbReference type="ARBA" id="ARBA00024861"/>
    </source>
</evidence>
<evidence type="ECO:0000256" key="14">
    <source>
        <dbReference type="ARBA" id="ARBA00022840"/>
    </source>
</evidence>
<evidence type="ECO:0000256" key="15">
    <source>
        <dbReference type="ARBA" id="ARBA00022842"/>
    </source>
</evidence>
<comment type="function">
    <text evidence="17 18">Catalyzes the condensation of ATP and 5-phosphoribose 1-diphosphate to form N'-(5'-phosphoribosyl)-ATP (PR-ATP). Has a crucial role in the pathway because the rate of histidine biosynthesis seems to be controlled primarily by regulation of HisG enzymatic activity.</text>
</comment>
<dbReference type="RefSeq" id="WP_347925855.1">
    <property type="nucleotide sequence ID" value="NZ_CP157199.1"/>
</dbReference>
<evidence type="ECO:0000256" key="4">
    <source>
        <dbReference type="ARBA" id="ARBA00004667"/>
    </source>
</evidence>
<dbReference type="Gene3D" id="3.30.70.120">
    <property type="match status" value="1"/>
</dbReference>
<keyword evidence="8 18" id="KW-0963">Cytoplasm</keyword>
<dbReference type="GO" id="GO:0003879">
    <property type="term" value="F:ATP phosphoribosyltransferase activity"/>
    <property type="evidence" value="ECO:0007669"/>
    <property type="project" value="UniProtKB-UniRule"/>
</dbReference>
<feature type="domain" description="ATP phosphoribosyltransferase catalytic" evidence="19">
    <location>
        <begin position="51"/>
        <end position="205"/>
    </location>
</feature>
<comment type="similarity">
    <text evidence="5 18">Belongs to the ATP phosphoribosyltransferase family. Long subfamily.</text>
</comment>
<protein>
    <recommendedName>
        <fullName evidence="7 18">ATP phosphoribosyltransferase</fullName>
        <shortName evidence="18">ATP-PRT</shortName>
        <shortName evidence="18">ATP-PRTase</shortName>
        <ecNumber evidence="6 18">2.4.2.17</ecNumber>
    </recommendedName>
</protein>
<dbReference type="NCBIfam" id="TIGR00070">
    <property type="entry name" value="hisG"/>
    <property type="match status" value="1"/>
</dbReference>
<dbReference type="Gene3D" id="3.40.190.10">
    <property type="entry name" value="Periplasmic binding protein-like II"/>
    <property type="match status" value="2"/>
</dbReference>
<dbReference type="InterPro" id="IPR018198">
    <property type="entry name" value="ATP_PRibTrfase_CS"/>
</dbReference>
<evidence type="ECO:0000259" key="19">
    <source>
        <dbReference type="Pfam" id="PF01634"/>
    </source>
</evidence>
<evidence type="ECO:0000256" key="11">
    <source>
        <dbReference type="ARBA" id="ARBA00022679"/>
    </source>
</evidence>
<evidence type="ECO:0000256" key="5">
    <source>
        <dbReference type="ARBA" id="ARBA00007955"/>
    </source>
</evidence>
<keyword evidence="12 18" id="KW-0479">Metal-binding</keyword>
<keyword evidence="15 18" id="KW-0460">Magnesium</keyword>
<name>A0AAU7BW65_9FLAO</name>
<comment type="subcellular location">
    <subcellularLocation>
        <location evidence="3 18">Cytoplasm</location>
    </subcellularLocation>
</comment>
<evidence type="ECO:0000256" key="3">
    <source>
        <dbReference type="ARBA" id="ARBA00004496"/>
    </source>
</evidence>
<dbReference type="SUPFAM" id="SSF53850">
    <property type="entry name" value="Periplasmic binding protein-like II"/>
    <property type="match status" value="1"/>
</dbReference>
<comment type="catalytic activity">
    <reaction evidence="1 18">
        <text>1-(5-phospho-beta-D-ribosyl)-ATP + diphosphate = 5-phospho-alpha-D-ribose 1-diphosphate + ATP</text>
        <dbReference type="Rhea" id="RHEA:18473"/>
        <dbReference type="ChEBI" id="CHEBI:30616"/>
        <dbReference type="ChEBI" id="CHEBI:33019"/>
        <dbReference type="ChEBI" id="CHEBI:58017"/>
        <dbReference type="ChEBI" id="CHEBI:73183"/>
        <dbReference type="EC" id="2.4.2.17"/>
    </reaction>
</comment>
<evidence type="ECO:0000256" key="12">
    <source>
        <dbReference type="ARBA" id="ARBA00022723"/>
    </source>
</evidence>
<dbReference type="GO" id="GO:0005524">
    <property type="term" value="F:ATP binding"/>
    <property type="evidence" value="ECO:0007669"/>
    <property type="project" value="UniProtKB-KW"/>
</dbReference>
<dbReference type="SUPFAM" id="SSF54913">
    <property type="entry name" value="GlnB-like"/>
    <property type="match status" value="1"/>
</dbReference>
<evidence type="ECO:0000256" key="1">
    <source>
        <dbReference type="ARBA" id="ARBA00000915"/>
    </source>
</evidence>
<dbReference type="HAMAP" id="MF_00079">
    <property type="entry name" value="HisG_Long"/>
    <property type="match status" value="1"/>
</dbReference>
<accession>A0AAU7BW65</accession>
<reference evidence="21" key="1">
    <citation type="submission" date="2024-05" db="EMBL/GenBank/DDBJ databases">
        <title>Pontimicrobium maritimus sp. nov., isolated form sea water.</title>
        <authorList>
            <person name="Muhammad N."/>
            <person name="Vuong T.Q."/>
            <person name="Han H.L."/>
            <person name="Kim S.-G."/>
        </authorList>
    </citation>
    <scope>NUCLEOTIDE SEQUENCE</scope>
    <source>
        <strain evidence="21">SW4</strain>
    </source>
</reference>
<dbReference type="PANTHER" id="PTHR21403:SF8">
    <property type="entry name" value="ATP PHOSPHORIBOSYLTRANSFERASE"/>
    <property type="match status" value="1"/>
</dbReference>
<keyword evidence="16 18" id="KW-0368">Histidine biosynthesis</keyword>
<dbReference type="Pfam" id="PF01634">
    <property type="entry name" value="HisG"/>
    <property type="match status" value="1"/>
</dbReference>
<gene>
    <name evidence="18 21" type="primary">hisG</name>
    <name evidence="21" type="ORF">ABGB03_06510</name>
</gene>
<keyword evidence="13 18" id="KW-0547">Nucleotide-binding</keyword>
<dbReference type="InterPro" id="IPR011322">
    <property type="entry name" value="N-reg_PII-like_a/b"/>
</dbReference>
<dbReference type="InterPro" id="IPR013115">
    <property type="entry name" value="HisG_C"/>
</dbReference>
<evidence type="ECO:0000256" key="18">
    <source>
        <dbReference type="HAMAP-Rule" id="MF_00079"/>
    </source>
</evidence>
<keyword evidence="10 18" id="KW-0328">Glycosyltransferase</keyword>
<dbReference type="EMBL" id="CP157199">
    <property type="protein sequence ID" value="XBG62554.1"/>
    <property type="molecule type" value="Genomic_DNA"/>
</dbReference>
<dbReference type="GO" id="GO:0005737">
    <property type="term" value="C:cytoplasm"/>
    <property type="evidence" value="ECO:0007669"/>
    <property type="project" value="UniProtKB-SubCell"/>
</dbReference>
<keyword evidence="14 18" id="KW-0067">ATP-binding</keyword>
<evidence type="ECO:0000256" key="9">
    <source>
        <dbReference type="ARBA" id="ARBA00022605"/>
    </source>
</evidence>
<evidence type="ECO:0000256" key="13">
    <source>
        <dbReference type="ARBA" id="ARBA00022741"/>
    </source>
</evidence>
<keyword evidence="9 18" id="KW-0028">Amino-acid biosynthesis</keyword>
<dbReference type="InterPro" id="IPR001348">
    <property type="entry name" value="ATP_PRibTrfase_HisG"/>
</dbReference>
<dbReference type="GO" id="GO:0000287">
    <property type="term" value="F:magnesium ion binding"/>
    <property type="evidence" value="ECO:0007669"/>
    <property type="project" value="UniProtKB-UniRule"/>
</dbReference>
<proteinExistence type="inferred from homology"/>
<feature type="domain" description="Histidine biosynthesis HisG C-terminal" evidence="20">
    <location>
        <begin position="211"/>
        <end position="282"/>
    </location>
</feature>
<evidence type="ECO:0000256" key="7">
    <source>
        <dbReference type="ARBA" id="ARBA00020998"/>
    </source>
</evidence>
<dbReference type="PANTHER" id="PTHR21403">
    <property type="entry name" value="ATP PHOSPHORIBOSYLTRANSFERASE ATP-PRTASE"/>
    <property type="match status" value="1"/>
</dbReference>
<dbReference type="PROSITE" id="PS01316">
    <property type="entry name" value="ATP_P_PHORIBOSYLTR"/>
    <property type="match status" value="1"/>
</dbReference>
<dbReference type="InterPro" id="IPR013820">
    <property type="entry name" value="ATP_PRibTrfase_cat"/>
</dbReference>
<comment type="pathway">
    <text evidence="4 18">Amino-acid biosynthesis; L-histidine biosynthesis; L-histidine from 5-phospho-alpha-D-ribose 1-diphosphate: step 1/9.</text>
</comment>
<comment type="cofactor">
    <cofactor evidence="2 18">
        <name>Mg(2+)</name>
        <dbReference type="ChEBI" id="CHEBI:18420"/>
    </cofactor>
</comment>
<dbReference type="FunFam" id="3.40.190.10:FF:000008">
    <property type="entry name" value="ATP phosphoribosyltransferase"/>
    <property type="match status" value="1"/>
</dbReference>
<keyword evidence="11 18" id="KW-0808">Transferase</keyword>
<evidence type="ECO:0000256" key="10">
    <source>
        <dbReference type="ARBA" id="ARBA00022676"/>
    </source>
</evidence>
<comment type="activity regulation">
    <text evidence="18">Feedback inhibited by histidine.</text>
</comment>
<evidence type="ECO:0000313" key="21">
    <source>
        <dbReference type="EMBL" id="XBG62554.1"/>
    </source>
</evidence>
<evidence type="ECO:0000256" key="2">
    <source>
        <dbReference type="ARBA" id="ARBA00001946"/>
    </source>
</evidence>
<evidence type="ECO:0000256" key="16">
    <source>
        <dbReference type="ARBA" id="ARBA00023102"/>
    </source>
</evidence>
<evidence type="ECO:0000256" key="8">
    <source>
        <dbReference type="ARBA" id="ARBA00022490"/>
    </source>
</evidence>
<evidence type="ECO:0000259" key="20">
    <source>
        <dbReference type="Pfam" id="PF08029"/>
    </source>
</evidence>
<organism evidence="21">
    <name type="scientific">Pontimicrobium sp. SW4</name>
    <dbReference type="NCBI Taxonomy" id="3153519"/>
    <lineage>
        <taxon>Bacteria</taxon>
        <taxon>Pseudomonadati</taxon>
        <taxon>Bacteroidota</taxon>
        <taxon>Flavobacteriia</taxon>
        <taxon>Flavobacteriales</taxon>
        <taxon>Flavobacteriaceae</taxon>
        <taxon>Pontimicrobium</taxon>
    </lineage>
</organism>